<accession>A0ACC0AJ02</accession>
<proteinExistence type="predicted"/>
<keyword evidence="2" id="KW-1185">Reference proteome</keyword>
<organism evidence="1 2">
    <name type="scientific">Catharanthus roseus</name>
    <name type="common">Madagascar periwinkle</name>
    <name type="synonym">Vinca rosea</name>
    <dbReference type="NCBI Taxonomy" id="4058"/>
    <lineage>
        <taxon>Eukaryota</taxon>
        <taxon>Viridiplantae</taxon>
        <taxon>Streptophyta</taxon>
        <taxon>Embryophyta</taxon>
        <taxon>Tracheophyta</taxon>
        <taxon>Spermatophyta</taxon>
        <taxon>Magnoliopsida</taxon>
        <taxon>eudicotyledons</taxon>
        <taxon>Gunneridae</taxon>
        <taxon>Pentapetalae</taxon>
        <taxon>asterids</taxon>
        <taxon>lamiids</taxon>
        <taxon>Gentianales</taxon>
        <taxon>Apocynaceae</taxon>
        <taxon>Rauvolfioideae</taxon>
        <taxon>Vinceae</taxon>
        <taxon>Catharanthinae</taxon>
        <taxon>Catharanthus</taxon>
    </lineage>
</organism>
<comment type="caution">
    <text evidence="1">The sequence shown here is derived from an EMBL/GenBank/DDBJ whole genome shotgun (WGS) entry which is preliminary data.</text>
</comment>
<name>A0ACC0AJ02_CATRO</name>
<reference evidence="2" key="1">
    <citation type="journal article" date="2023" name="Nat. Plants">
        <title>Single-cell RNA sequencing provides a high-resolution roadmap for understanding the multicellular compartmentation of specialized metabolism.</title>
        <authorList>
            <person name="Sun S."/>
            <person name="Shen X."/>
            <person name="Li Y."/>
            <person name="Li Y."/>
            <person name="Wang S."/>
            <person name="Li R."/>
            <person name="Zhang H."/>
            <person name="Shen G."/>
            <person name="Guo B."/>
            <person name="Wei J."/>
            <person name="Xu J."/>
            <person name="St-Pierre B."/>
            <person name="Chen S."/>
            <person name="Sun C."/>
        </authorList>
    </citation>
    <scope>NUCLEOTIDE SEQUENCE [LARGE SCALE GENOMIC DNA]</scope>
</reference>
<protein>
    <submittedName>
        <fullName evidence="1">Uncharacterized protein</fullName>
    </submittedName>
</protein>
<evidence type="ECO:0000313" key="1">
    <source>
        <dbReference type="EMBL" id="KAI5660149.1"/>
    </source>
</evidence>
<dbReference type="EMBL" id="CM044706">
    <property type="protein sequence ID" value="KAI5660149.1"/>
    <property type="molecule type" value="Genomic_DNA"/>
</dbReference>
<dbReference type="Proteomes" id="UP001060085">
    <property type="component" value="Linkage Group LG06"/>
</dbReference>
<sequence>MIIRVGFVLVALVSAAITVAQNNLSRSRKRNSSTDTKHGNLGFCRGGIGKQNSKLDASHVERREKDEKIENSRSESILEQLSNGPEKSDYEMDEFPVQESKWDSVYEINRLKKIVKEKELRTENLELELIELYCLKGQQSSIAVLEKQLKDKTEEMDELTAKVNELQTERKRLYEELKQNHLAEKELESSKQTILELQVKMEVDAGGFKEHLTVMRERVLAFDVDGESRKLNKFDKKLKVMKEAELEALKMKRRHRELQLEKREMTVKLDAAEARIASLSCMTEQTVVARIEEQINGLKGANNCLTEQVEKLHKNRFSILEELVYQRWLNSCLRFEFQDYCSPQPRRIQVEISKKLSFQSEDESKLSSLDPGSEISSAESDEITNTTINSSSSSPSVKSKKSSLSFNINRWRRSSKNGNANVENNSLRRKPGLFRRFSMSSVPSSTSGQRNQVVKNDIQGSASPIIRAAQRVRRVSFNDALNSVAYTYDHIPRSVQRAQNDDQIVPEIINDWSDMETSTSLDPTWQKESFDMALLRAEFTKPKASADLNQEDSDSNKINNQVELKNEIVAAECPNSGMSNVAPPKTSNFSKHMMNLIVAFIFIFFLFLVYITLLISRKVTSSLGPQQNLTL</sequence>
<gene>
    <name evidence="1" type="ORF">M9H77_28942</name>
</gene>
<evidence type="ECO:0000313" key="2">
    <source>
        <dbReference type="Proteomes" id="UP001060085"/>
    </source>
</evidence>